<keyword evidence="2" id="KW-1185">Reference proteome</keyword>
<comment type="caution">
    <text evidence="1">The sequence shown here is derived from an EMBL/GenBank/DDBJ whole genome shotgun (WGS) entry which is preliminary data.</text>
</comment>
<gene>
    <name evidence="1" type="ORF">QE109_06690</name>
</gene>
<dbReference type="Proteomes" id="UP001158045">
    <property type="component" value="Unassembled WGS sequence"/>
</dbReference>
<evidence type="ECO:0000313" key="2">
    <source>
        <dbReference type="Proteomes" id="UP001158045"/>
    </source>
</evidence>
<protein>
    <recommendedName>
        <fullName evidence="3">FeS cluster biogenesis domain-containing protein</fullName>
    </recommendedName>
</protein>
<dbReference type="RefSeq" id="WP_281093650.1">
    <property type="nucleotide sequence ID" value="NZ_JARYZI010000003.1"/>
</dbReference>
<evidence type="ECO:0008006" key="3">
    <source>
        <dbReference type="Google" id="ProtNLM"/>
    </source>
</evidence>
<name>A0ABT6NBN8_9FIRM</name>
<evidence type="ECO:0000313" key="1">
    <source>
        <dbReference type="EMBL" id="MDH8677826.1"/>
    </source>
</evidence>
<dbReference type="EMBL" id="JARYZI010000003">
    <property type="protein sequence ID" value="MDH8677826.1"/>
    <property type="molecule type" value="Genomic_DNA"/>
</dbReference>
<organism evidence="1 2">
    <name type="scientific">Fusibacter bizertensis</name>
    <dbReference type="NCBI Taxonomy" id="1488331"/>
    <lineage>
        <taxon>Bacteria</taxon>
        <taxon>Bacillati</taxon>
        <taxon>Bacillota</taxon>
        <taxon>Clostridia</taxon>
        <taxon>Eubacteriales</taxon>
        <taxon>Eubacteriales Family XII. Incertae Sedis</taxon>
        <taxon>Fusibacter</taxon>
    </lineage>
</organism>
<sequence length="102" mass="11525">MEQPKFILTEEVIQHLTSKNKSNLTFDITLSGGGCCGFFELEDISLEKPKNLEHYYHENISEIDVYVTKRARFVGSAVQFNLLKGFLNKSITVSGVKLINKA</sequence>
<accession>A0ABT6NBN8</accession>
<reference evidence="1 2" key="1">
    <citation type="submission" date="2023-04" db="EMBL/GenBank/DDBJ databases">
        <title>Fusibacter bizertensis strain WBS, isolated from littoral bottom sediments of the Arctic seas - biochemical and genomic analysis.</title>
        <authorList>
            <person name="Brioukhanov A.L."/>
        </authorList>
    </citation>
    <scope>NUCLEOTIDE SEQUENCE [LARGE SCALE GENOMIC DNA]</scope>
    <source>
        <strain evidence="1 2">WBS</strain>
    </source>
</reference>
<proteinExistence type="predicted"/>